<dbReference type="InterPro" id="IPR002201">
    <property type="entry name" value="Glyco_trans_9"/>
</dbReference>
<organism evidence="3 4">
    <name type="scientific">Hirschia litorea</name>
    <dbReference type="NCBI Taxonomy" id="1199156"/>
    <lineage>
        <taxon>Bacteria</taxon>
        <taxon>Pseudomonadati</taxon>
        <taxon>Pseudomonadota</taxon>
        <taxon>Alphaproteobacteria</taxon>
        <taxon>Hyphomonadales</taxon>
        <taxon>Hyphomonadaceae</taxon>
        <taxon>Hirschia</taxon>
    </lineage>
</organism>
<dbReference type="PANTHER" id="PTHR30160">
    <property type="entry name" value="TETRAACYLDISACCHARIDE 4'-KINASE-RELATED"/>
    <property type="match status" value="1"/>
</dbReference>
<dbReference type="RefSeq" id="WP_382167509.1">
    <property type="nucleotide sequence ID" value="NZ_JBHTBR010000005.1"/>
</dbReference>
<dbReference type="PANTHER" id="PTHR30160:SF1">
    <property type="entry name" value="LIPOPOLYSACCHARIDE 1,2-N-ACETYLGLUCOSAMINETRANSFERASE-RELATED"/>
    <property type="match status" value="1"/>
</dbReference>
<evidence type="ECO:0000256" key="1">
    <source>
        <dbReference type="ARBA" id="ARBA00022676"/>
    </source>
</evidence>
<dbReference type="Proteomes" id="UP001596492">
    <property type="component" value="Unassembled WGS sequence"/>
</dbReference>
<dbReference type="InterPro" id="IPR051199">
    <property type="entry name" value="LPS_LOS_Heptosyltrfase"/>
</dbReference>
<evidence type="ECO:0000256" key="2">
    <source>
        <dbReference type="ARBA" id="ARBA00022679"/>
    </source>
</evidence>
<dbReference type="Pfam" id="PF01075">
    <property type="entry name" value="Glyco_transf_9"/>
    <property type="match status" value="1"/>
</dbReference>
<gene>
    <name evidence="3" type="ORF">ACFQS8_11465</name>
</gene>
<evidence type="ECO:0000313" key="3">
    <source>
        <dbReference type="EMBL" id="MFC7292238.1"/>
    </source>
</evidence>
<keyword evidence="2" id="KW-0808">Transferase</keyword>
<keyword evidence="4" id="KW-1185">Reference proteome</keyword>
<dbReference type="SUPFAM" id="SSF53756">
    <property type="entry name" value="UDP-Glycosyltransferase/glycogen phosphorylase"/>
    <property type="match status" value="1"/>
</dbReference>
<dbReference type="EMBL" id="JBHTBR010000005">
    <property type="protein sequence ID" value="MFC7292238.1"/>
    <property type="molecule type" value="Genomic_DNA"/>
</dbReference>
<comment type="caution">
    <text evidence="3">The sequence shown here is derived from an EMBL/GenBank/DDBJ whole genome shotgun (WGS) entry which is preliminary data.</text>
</comment>
<sequence>MMQDTNVDFMPPENPGDKLRRVLVIQFGPMRTFLEGMAASAYVRRTHRSAHITLLTEARFLEFGKACPYFNDVEAPEERTRDFALKKLKAAKYEMVYDFQNDANSHAIAKSLNIKLNSSSQKGASHPYQSFSPNEHYTRRMADQLFCAGITAIDGGALKRWDENERPELDYSWIRAAFRNSPRLDPAFFNLYGRFALVIPGGPIDGSEDGWSPKKFGALCRKIHEADLIPVIIGNPTQGQTAQKIVNECEEAKNLISRADFFQMVALAQHAEFFVGGDTGPTYLTASVGLAGVAIFRQAGSEVQTDPFTSVWDNETRLSQYAPRGGNIIVNNAAVVDFLSPDDIWRSILALNVL</sequence>
<name>A0ABW2IM64_9PROT</name>
<keyword evidence="1" id="KW-0328">Glycosyltransferase</keyword>
<proteinExistence type="predicted"/>
<reference evidence="4" key="1">
    <citation type="journal article" date="2019" name="Int. J. Syst. Evol. Microbiol.">
        <title>The Global Catalogue of Microorganisms (GCM) 10K type strain sequencing project: providing services to taxonomists for standard genome sequencing and annotation.</title>
        <authorList>
            <consortium name="The Broad Institute Genomics Platform"/>
            <consortium name="The Broad Institute Genome Sequencing Center for Infectious Disease"/>
            <person name="Wu L."/>
            <person name="Ma J."/>
        </authorList>
    </citation>
    <scope>NUCLEOTIDE SEQUENCE [LARGE SCALE GENOMIC DNA]</scope>
    <source>
        <strain evidence="4">CCUG 51308</strain>
    </source>
</reference>
<accession>A0ABW2IM64</accession>
<evidence type="ECO:0000313" key="4">
    <source>
        <dbReference type="Proteomes" id="UP001596492"/>
    </source>
</evidence>
<protein>
    <submittedName>
        <fullName evidence="3">Glycosyltransferase family 9 protein</fullName>
    </submittedName>
</protein>
<dbReference type="Gene3D" id="3.40.50.2000">
    <property type="entry name" value="Glycogen Phosphorylase B"/>
    <property type="match status" value="2"/>
</dbReference>